<comment type="cofactor">
    <cofactor evidence="1 11">
        <name>Mg(2+)</name>
        <dbReference type="ChEBI" id="CHEBI:18420"/>
    </cofactor>
</comment>
<keyword evidence="14" id="KW-1185">Reference proteome</keyword>
<dbReference type="Gene3D" id="2.40.340.10">
    <property type="entry name" value="MoeA, C-terminal, domain IV"/>
    <property type="match status" value="1"/>
</dbReference>
<proteinExistence type="inferred from homology"/>
<comment type="similarity">
    <text evidence="4 11">Belongs to the MoeA family.</text>
</comment>
<dbReference type="Pfam" id="PF03453">
    <property type="entry name" value="MoeA_N"/>
    <property type="match status" value="1"/>
</dbReference>
<dbReference type="Proteomes" id="UP000198741">
    <property type="component" value="Chromosome I"/>
</dbReference>
<keyword evidence="5 11" id="KW-0500">Molybdenum</keyword>
<dbReference type="InterPro" id="IPR005111">
    <property type="entry name" value="MoeA_C_domain_IV"/>
</dbReference>
<dbReference type="InterPro" id="IPR036688">
    <property type="entry name" value="MoeA_C_domain_IV_sf"/>
</dbReference>
<accession>A0A1H0JAU2</accession>
<dbReference type="Pfam" id="PF03454">
    <property type="entry name" value="MoeA_C"/>
    <property type="match status" value="1"/>
</dbReference>
<dbReference type="SUPFAM" id="SSF63882">
    <property type="entry name" value="MoeA N-terminal region -like"/>
    <property type="match status" value="1"/>
</dbReference>
<dbReference type="GO" id="GO:0005829">
    <property type="term" value="C:cytosol"/>
    <property type="evidence" value="ECO:0007669"/>
    <property type="project" value="TreeGrafter"/>
</dbReference>
<dbReference type="STRING" id="1090615.SAMN04515671_0834"/>
<evidence type="ECO:0000256" key="10">
    <source>
        <dbReference type="ARBA" id="ARBA00047317"/>
    </source>
</evidence>
<gene>
    <name evidence="13" type="ORF">SAMN04515671_0834</name>
</gene>
<feature type="domain" description="MoaB/Mog" evidence="12">
    <location>
        <begin position="175"/>
        <end position="311"/>
    </location>
</feature>
<dbReference type="InterPro" id="IPR036425">
    <property type="entry name" value="MoaB/Mog-like_dom_sf"/>
</dbReference>
<dbReference type="UniPathway" id="UPA00344"/>
<dbReference type="GO" id="GO:0061599">
    <property type="term" value="F:molybdopterin molybdotransferase activity"/>
    <property type="evidence" value="ECO:0007669"/>
    <property type="project" value="UniProtKB-UniRule"/>
</dbReference>
<dbReference type="EMBL" id="LT629710">
    <property type="protein sequence ID" value="SDO40461.1"/>
    <property type="molecule type" value="Genomic_DNA"/>
</dbReference>
<dbReference type="EC" id="2.10.1.1" evidence="11"/>
<dbReference type="PANTHER" id="PTHR10192:SF5">
    <property type="entry name" value="GEPHYRIN"/>
    <property type="match status" value="1"/>
</dbReference>
<dbReference type="InterPro" id="IPR038987">
    <property type="entry name" value="MoeA-like"/>
</dbReference>
<dbReference type="GO" id="GO:0046872">
    <property type="term" value="F:metal ion binding"/>
    <property type="evidence" value="ECO:0007669"/>
    <property type="project" value="UniProtKB-UniRule"/>
</dbReference>
<dbReference type="GO" id="GO:0006777">
    <property type="term" value="P:Mo-molybdopterin cofactor biosynthetic process"/>
    <property type="evidence" value="ECO:0007669"/>
    <property type="project" value="UniProtKB-UniRule"/>
</dbReference>
<comment type="pathway">
    <text evidence="3 11">Cofactor biosynthesis; molybdopterin biosynthesis.</text>
</comment>
<comment type="catalytic activity">
    <reaction evidence="10">
        <text>adenylyl-molybdopterin + molybdate = Mo-molybdopterin + AMP + H(+)</text>
        <dbReference type="Rhea" id="RHEA:35047"/>
        <dbReference type="ChEBI" id="CHEBI:15378"/>
        <dbReference type="ChEBI" id="CHEBI:36264"/>
        <dbReference type="ChEBI" id="CHEBI:62727"/>
        <dbReference type="ChEBI" id="CHEBI:71302"/>
        <dbReference type="ChEBI" id="CHEBI:456215"/>
        <dbReference type="EC" id="2.10.1.1"/>
    </reaction>
</comment>
<evidence type="ECO:0000256" key="9">
    <source>
        <dbReference type="ARBA" id="ARBA00023150"/>
    </source>
</evidence>
<keyword evidence="9 11" id="KW-0501">Molybdenum cofactor biosynthesis</keyword>
<dbReference type="InterPro" id="IPR036135">
    <property type="entry name" value="MoeA_linker/N_sf"/>
</dbReference>
<sequence>MRSVEEHAKIVSDLLSPSPSVNVSLHDAAGLVLAHDLIAPIDLPPFPNSAMDGYAVRAADLPSFPITLPVSQDIPAGRQDTGPLTPGTAARIMTGAPMPDGADTIVQVEKTDGGTETVRIDDAPPAGIHVRTRGEDVRTGAVVLHAGAVIAGPQIGVAAALGFAELPVRRPLEVLVLSTGTELVTPGQPLGPGQIYESNSYMLAASVTAAGAHARIAHFVADDVDAFNSALSAASTGVDLIVTSGGVSAGAYEVVKDALTGRGVEFAKVAMQPGMPQGAGHFHGIPMVTLPGNPVSSYVSFEVFLRPAIRAAMGYEQLTRPALRLPLSQPIDSPAGKRQFRRGVLDAANGTVAPWGGPGSHLLSWLAGADAMIVVEAGVTHLDAGAPVEVWLLG</sequence>
<dbReference type="Gene3D" id="3.40.980.10">
    <property type="entry name" value="MoaB/Mog-like domain"/>
    <property type="match status" value="1"/>
</dbReference>
<dbReference type="PANTHER" id="PTHR10192">
    <property type="entry name" value="MOLYBDOPTERIN BIOSYNTHESIS PROTEIN"/>
    <property type="match status" value="1"/>
</dbReference>
<dbReference type="CDD" id="cd00887">
    <property type="entry name" value="MoeA"/>
    <property type="match status" value="1"/>
</dbReference>
<dbReference type="NCBIfam" id="TIGR00177">
    <property type="entry name" value="molyb_syn"/>
    <property type="match status" value="1"/>
</dbReference>
<evidence type="ECO:0000313" key="14">
    <source>
        <dbReference type="Proteomes" id="UP000198741"/>
    </source>
</evidence>
<keyword evidence="6 11" id="KW-0808">Transferase</keyword>
<dbReference type="FunFam" id="3.40.980.10:FF:000004">
    <property type="entry name" value="Molybdopterin molybdenumtransferase"/>
    <property type="match status" value="1"/>
</dbReference>
<dbReference type="AlphaFoldDB" id="A0A1H0JAU2"/>
<evidence type="ECO:0000256" key="8">
    <source>
        <dbReference type="ARBA" id="ARBA00022842"/>
    </source>
</evidence>
<evidence type="ECO:0000256" key="5">
    <source>
        <dbReference type="ARBA" id="ARBA00022505"/>
    </source>
</evidence>
<comment type="function">
    <text evidence="2 11">Catalyzes the insertion of molybdate into adenylated molybdopterin with the concomitant release of AMP.</text>
</comment>
<dbReference type="FunFam" id="2.170.190.11:FF:000001">
    <property type="entry name" value="Molybdopterin molybdenumtransferase"/>
    <property type="match status" value="1"/>
</dbReference>
<evidence type="ECO:0000256" key="6">
    <source>
        <dbReference type="ARBA" id="ARBA00022679"/>
    </source>
</evidence>
<organism evidence="13 14">
    <name type="scientific">Nakamurella panacisegetis</name>
    <dbReference type="NCBI Taxonomy" id="1090615"/>
    <lineage>
        <taxon>Bacteria</taxon>
        <taxon>Bacillati</taxon>
        <taxon>Actinomycetota</taxon>
        <taxon>Actinomycetes</taxon>
        <taxon>Nakamurellales</taxon>
        <taxon>Nakamurellaceae</taxon>
        <taxon>Nakamurella</taxon>
    </lineage>
</organism>
<evidence type="ECO:0000259" key="12">
    <source>
        <dbReference type="SMART" id="SM00852"/>
    </source>
</evidence>
<reference evidence="13 14" key="1">
    <citation type="submission" date="2016-10" db="EMBL/GenBank/DDBJ databases">
        <authorList>
            <person name="de Groot N.N."/>
        </authorList>
    </citation>
    <scope>NUCLEOTIDE SEQUENCE [LARGE SCALE GENOMIC DNA]</scope>
    <source>
        <strain evidence="14">P4-7,KCTC 19426,CECT 7604</strain>
    </source>
</reference>
<keyword evidence="7 11" id="KW-0479">Metal-binding</keyword>
<keyword evidence="8 11" id="KW-0460">Magnesium</keyword>
<dbReference type="InterPro" id="IPR005110">
    <property type="entry name" value="MoeA_linker/N"/>
</dbReference>
<name>A0A1H0JAU2_9ACTN</name>
<protein>
    <recommendedName>
        <fullName evidence="11">Molybdopterin molybdenumtransferase</fullName>
        <ecNumber evidence="11">2.10.1.1</ecNumber>
    </recommendedName>
</protein>
<dbReference type="SMART" id="SM00852">
    <property type="entry name" value="MoCF_biosynth"/>
    <property type="match status" value="1"/>
</dbReference>
<dbReference type="Pfam" id="PF00994">
    <property type="entry name" value="MoCF_biosynth"/>
    <property type="match status" value="1"/>
</dbReference>
<evidence type="ECO:0000256" key="3">
    <source>
        <dbReference type="ARBA" id="ARBA00005046"/>
    </source>
</evidence>
<dbReference type="RefSeq" id="WP_090474715.1">
    <property type="nucleotide sequence ID" value="NZ_LT629710.1"/>
</dbReference>
<dbReference type="NCBIfam" id="NF045515">
    <property type="entry name" value="Glp_gephyrin"/>
    <property type="match status" value="1"/>
</dbReference>
<evidence type="ECO:0000256" key="1">
    <source>
        <dbReference type="ARBA" id="ARBA00001946"/>
    </source>
</evidence>
<dbReference type="InterPro" id="IPR001453">
    <property type="entry name" value="MoaB/Mog_dom"/>
</dbReference>
<dbReference type="SUPFAM" id="SSF53218">
    <property type="entry name" value="Molybdenum cofactor biosynthesis proteins"/>
    <property type="match status" value="1"/>
</dbReference>
<evidence type="ECO:0000256" key="2">
    <source>
        <dbReference type="ARBA" id="ARBA00002901"/>
    </source>
</evidence>
<dbReference type="Gene3D" id="3.90.105.10">
    <property type="entry name" value="Molybdopterin biosynthesis moea protein, domain 2"/>
    <property type="match status" value="1"/>
</dbReference>
<evidence type="ECO:0000256" key="7">
    <source>
        <dbReference type="ARBA" id="ARBA00022723"/>
    </source>
</evidence>
<evidence type="ECO:0000256" key="4">
    <source>
        <dbReference type="ARBA" id="ARBA00010763"/>
    </source>
</evidence>
<dbReference type="OrthoDB" id="9804758at2"/>
<dbReference type="Gene3D" id="2.170.190.11">
    <property type="entry name" value="Molybdopterin biosynthesis moea protein, domain 3"/>
    <property type="match status" value="1"/>
</dbReference>
<evidence type="ECO:0000256" key="11">
    <source>
        <dbReference type="RuleBase" id="RU365090"/>
    </source>
</evidence>
<dbReference type="SUPFAM" id="SSF63867">
    <property type="entry name" value="MoeA C-terminal domain-like"/>
    <property type="match status" value="1"/>
</dbReference>
<evidence type="ECO:0000313" key="13">
    <source>
        <dbReference type="EMBL" id="SDO40461.1"/>
    </source>
</evidence>